<dbReference type="Pfam" id="PF02146">
    <property type="entry name" value="SIR2"/>
    <property type="match status" value="3"/>
</dbReference>
<evidence type="ECO:0000256" key="2">
    <source>
        <dbReference type="ARBA" id="ARBA00023027"/>
    </source>
</evidence>
<dbReference type="GO" id="GO:0070403">
    <property type="term" value="F:NAD+ binding"/>
    <property type="evidence" value="ECO:0007669"/>
    <property type="project" value="InterPro"/>
</dbReference>
<keyword evidence="1 6" id="KW-0808">Transferase</keyword>
<feature type="region of interest" description="Disordered" evidence="4">
    <location>
        <begin position="341"/>
        <end position="371"/>
    </location>
</feature>
<evidence type="ECO:0000256" key="4">
    <source>
        <dbReference type="SAM" id="MobiDB-lite"/>
    </source>
</evidence>
<dbReference type="Gene3D" id="3.40.50.1220">
    <property type="entry name" value="TPP-binding domain"/>
    <property type="match status" value="3"/>
</dbReference>
<sequence length="475" mass="52198">MTQTQKSIPIIIITIMLAITTTRPALSFTAAAWQINAISRRQMISSSSSSQRTRPLQMIYSSQRILPLHRPPDPSSFTNNTTDNESNYIQSQSTRLQNWLHSKKSILVITGAGMSTESGIPDYRGSNGSYFKGHKPIIHHDFMSNESSRKRYWARSLVGYSPFSTAQPNGGHEALARMEELGLIGVDLEGVVGEEVLECLGESCYGSMSINNDDDGDNAQQQEQQPPRRLAIITQNVDTLHSKGGSKHVLHLHGRGDIVRCMNCGVTRDRKEYHDHLSESNREWMDAAAAATAATTATKSGMKSGKKVRDNDGKKKKAASLRPDGDADWYQESYDGMSLPPCPHCGTAHDNNNINHQNGEQQQQQQQQQQQSFYKTDVVFFGDSVPRHRFDIAYAAVDAADGILCIGTSLAVHSAYRLAKRALDKGTEVAILNVGETRIESEGLDSSTGLVTKIESPIGDTLAEVVKSYTAAAEK</sequence>
<keyword evidence="6" id="KW-0012">Acyltransferase</keyword>
<proteinExistence type="predicted"/>
<dbReference type="GO" id="GO:0017136">
    <property type="term" value="F:histone deacetylase activity, NAD-dependent"/>
    <property type="evidence" value="ECO:0007669"/>
    <property type="project" value="TreeGrafter"/>
</dbReference>
<dbReference type="EMBL" id="JATAAI010000046">
    <property type="protein sequence ID" value="KAK1733620.1"/>
    <property type="molecule type" value="Genomic_DNA"/>
</dbReference>
<reference evidence="6" key="1">
    <citation type="submission" date="2023-06" db="EMBL/GenBank/DDBJ databases">
        <title>Survivors Of The Sea: Transcriptome response of Skeletonema marinoi to long-term dormancy.</title>
        <authorList>
            <person name="Pinder M.I.M."/>
            <person name="Kourtchenko O."/>
            <person name="Robertson E.K."/>
            <person name="Larsson T."/>
            <person name="Maumus F."/>
            <person name="Osuna-Cruz C.M."/>
            <person name="Vancaester E."/>
            <person name="Stenow R."/>
            <person name="Vandepoele K."/>
            <person name="Ploug H."/>
            <person name="Bruchert V."/>
            <person name="Godhe A."/>
            <person name="Topel M."/>
        </authorList>
    </citation>
    <scope>NUCLEOTIDE SEQUENCE</scope>
    <source>
        <strain evidence="6">R05AC</strain>
    </source>
</reference>
<accession>A0AAD9D5G7</accession>
<feature type="compositionally biased region" description="Low complexity" evidence="4">
    <location>
        <begin position="361"/>
        <end position="371"/>
    </location>
</feature>
<feature type="region of interest" description="Disordered" evidence="4">
    <location>
        <begin position="294"/>
        <end position="325"/>
    </location>
</feature>
<dbReference type="Gene3D" id="3.30.1600.10">
    <property type="entry name" value="SIR2/SIRT2 'Small Domain"/>
    <property type="match status" value="3"/>
</dbReference>
<feature type="domain" description="Deacetylase sirtuin-type" evidence="5">
    <location>
        <begin position="81"/>
        <end position="475"/>
    </location>
</feature>
<keyword evidence="3" id="KW-0862">Zinc</keyword>
<dbReference type="SUPFAM" id="SSF52467">
    <property type="entry name" value="DHS-like NAD/FAD-binding domain"/>
    <property type="match status" value="2"/>
</dbReference>
<name>A0AAD9D5G7_9STRA</name>
<protein>
    <submittedName>
        <fullName evidence="6">NAD-dependent protein lipoamidase sirtuin-4</fullName>
        <ecNumber evidence="6">2.3.1.286</ecNumber>
    </submittedName>
</protein>
<keyword evidence="7" id="KW-1185">Reference proteome</keyword>
<dbReference type="InterPro" id="IPR026590">
    <property type="entry name" value="Ssirtuin_cat_dom"/>
</dbReference>
<dbReference type="InterPro" id="IPR050134">
    <property type="entry name" value="NAD-dep_sirtuin_deacylases"/>
</dbReference>
<dbReference type="InterPro" id="IPR026591">
    <property type="entry name" value="Sirtuin_cat_small_dom_sf"/>
</dbReference>
<feature type="binding site" evidence="3">
    <location>
        <position position="264"/>
    </location>
    <ligand>
        <name>Zn(2+)</name>
        <dbReference type="ChEBI" id="CHEBI:29105"/>
    </ligand>
</feature>
<dbReference type="EC" id="2.3.1.286" evidence="6"/>
<feature type="binding site" evidence="3">
    <location>
        <position position="345"/>
    </location>
    <ligand>
        <name>Zn(2+)</name>
        <dbReference type="ChEBI" id="CHEBI:29105"/>
    </ligand>
</feature>
<dbReference type="InterPro" id="IPR003000">
    <property type="entry name" value="Sirtuin"/>
</dbReference>
<dbReference type="PROSITE" id="PS50305">
    <property type="entry name" value="SIRTUIN"/>
    <property type="match status" value="1"/>
</dbReference>
<dbReference type="GO" id="GO:0046872">
    <property type="term" value="F:metal ion binding"/>
    <property type="evidence" value="ECO:0007669"/>
    <property type="project" value="UniProtKB-KW"/>
</dbReference>
<evidence type="ECO:0000256" key="3">
    <source>
        <dbReference type="PROSITE-ProRule" id="PRU00236"/>
    </source>
</evidence>
<evidence type="ECO:0000259" key="5">
    <source>
        <dbReference type="PROSITE" id="PS50305"/>
    </source>
</evidence>
<dbReference type="PANTHER" id="PTHR11085:SF10">
    <property type="entry name" value="NAD-DEPENDENT PROTEIN DEACYLASE SIRTUIN-5, MITOCHONDRIAL-RELATED"/>
    <property type="match status" value="1"/>
</dbReference>
<dbReference type="InterPro" id="IPR029035">
    <property type="entry name" value="DHS-like_NAD/FAD-binding_dom"/>
</dbReference>
<comment type="caution">
    <text evidence="6">The sequence shown here is derived from an EMBL/GenBank/DDBJ whole genome shotgun (WGS) entry which is preliminary data.</text>
</comment>
<keyword evidence="2" id="KW-0520">NAD</keyword>
<feature type="binding site" evidence="3">
    <location>
        <position position="261"/>
    </location>
    <ligand>
        <name>Zn(2+)</name>
        <dbReference type="ChEBI" id="CHEBI:29105"/>
    </ligand>
</feature>
<organism evidence="6 7">
    <name type="scientific">Skeletonema marinoi</name>
    <dbReference type="NCBI Taxonomy" id="267567"/>
    <lineage>
        <taxon>Eukaryota</taxon>
        <taxon>Sar</taxon>
        <taxon>Stramenopiles</taxon>
        <taxon>Ochrophyta</taxon>
        <taxon>Bacillariophyta</taxon>
        <taxon>Coscinodiscophyceae</taxon>
        <taxon>Thalassiosirophycidae</taxon>
        <taxon>Thalassiosirales</taxon>
        <taxon>Skeletonemataceae</taxon>
        <taxon>Skeletonema</taxon>
        <taxon>Skeletonema marinoi-dohrnii complex</taxon>
    </lineage>
</organism>
<evidence type="ECO:0000313" key="7">
    <source>
        <dbReference type="Proteomes" id="UP001224775"/>
    </source>
</evidence>
<evidence type="ECO:0000313" key="6">
    <source>
        <dbReference type="EMBL" id="KAK1733620.1"/>
    </source>
</evidence>
<dbReference type="Proteomes" id="UP001224775">
    <property type="component" value="Unassembled WGS sequence"/>
</dbReference>
<dbReference type="AlphaFoldDB" id="A0AAD9D5G7"/>
<gene>
    <name evidence="6" type="ORF">QTG54_015663</name>
</gene>
<feature type="binding site" evidence="3">
    <location>
        <position position="342"/>
    </location>
    <ligand>
        <name>Zn(2+)</name>
        <dbReference type="ChEBI" id="CHEBI:29105"/>
    </ligand>
</feature>
<keyword evidence="3" id="KW-0479">Metal-binding</keyword>
<feature type="active site" description="Proton acceptor" evidence="3">
    <location>
        <position position="253"/>
    </location>
</feature>
<feature type="compositionally biased region" description="Polar residues" evidence="4">
    <location>
        <begin position="349"/>
        <end position="360"/>
    </location>
</feature>
<dbReference type="PANTHER" id="PTHR11085">
    <property type="entry name" value="NAD-DEPENDENT PROTEIN DEACYLASE SIRTUIN-5, MITOCHONDRIAL-RELATED"/>
    <property type="match status" value="1"/>
</dbReference>
<evidence type="ECO:0000256" key="1">
    <source>
        <dbReference type="ARBA" id="ARBA00022679"/>
    </source>
</evidence>